<comment type="caution">
    <text evidence="2">The sequence shown here is derived from an EMBL/GenBank/DDBJ whole genome shotgun (WGS) entry which is preliminary data.</text>
</comment>
<feature type="region of interest" description="Disordered" evidence="1">
    <location>
        <begin position="1"/>
        <end position="76"/>
    </location>
</feature>
<dbReference type="AlphaFoldDB" id="A0A5B7IHU6"/>
<evidence type="ECO:0000256" key="1">
    <source>
        <dbReference type="SAM" id="MobiDB-lite"/>
    </source>
</evidence>
<feature type="compositionally biased region" description="Acidic residues" evidence="1">
    <location>
        <begin position="17"/>
        <end position="46"/>
    </location>
</feature>
<feature type="compositionally biased region" description="Basic and acidic residues" evidence="1">
    <location>
        <begin position="60"/>
        <end position="70"/>
    </location>
</feature>
<keyword evidence="3" id="KW-1185">Reference proteome</keyword>
<organism evidence="2 3">
    <name type="scientific">Portunus trituberculatus</name>
    <name type="common">Swimming crab</name>
    <name type="synonym">Neptunus trituberculatus</name>
    <dbReference type="NCBI Taxonomy" id="210409"/>
    <lineage>
        <taxon>Eukaryota</taxon>
        <taxon>Metazoa</taxon>
        <taxon>Ecdysozoa</taxon>
        <taxon>Arthropoda</taxon>
        <taxon>Crustacea</taxon>
        <taxon>Multicrustacea</taxon>
        <taxon>Malacostraca</taxon>
        <taxon>Eumalacostraca</taxon>
        <taxon>Eucarida</taxon>
        <taxon>Decapoda</taxon>
        <taxon>Pleocyemata</taxon>
        <taxon>Brachyura</taxon>
        <taxon>Eubrachyura</taxon>
        <taxon>Portunoidea</taxon>
        <taxon>Portunidae</taxon>
        <taxon>Portuninae</taxon>
        <taxon>Portunus</taxon>
    </lineage>
</organism>
<evidence type="ECO:0000313" key="3">
    <source>
        <dbReference type="Proteomes" id="UP000324222"/>
    </source>
</evidence>
<dbReference type="Proteomes" id="UP000324222">
    <property type="component" value="Unassembled WGS sequence"/>
</dbReference>
<reference evidence="2 3" key="1">
    <citation type="submission" date="2019-05" db="EMBL/GenBank/DDBJ databases">
        <title>Another draft genome of Portunus trituberculatus and its Hox gene families provides insights of decapod evolution.</title>
        <authorList>
            <person name="Jeong J.-H."/>
            <person name="Song I."/>
            <person name="Kim S."/>
            <person name="Choi T."/>
            <person name="Kim D."/>
            <person name="Ryu S."/>
            <person name="Kim W."/>
        </authorList>
    </citation>
    <scope>NUCLEOTIDE SEQUENCE [LARGE SCALE GENOMIC DNA]</scope>
    <source>
        <tissue evidence="2">Muscle</tissue>
    </source>
</reference>
<evidence type="ECO:0000313" key="2">
    <source>
        <dbReference type="EMBL" id="MPC80378.1"/>
    </source>
</evidence>
<accession>A0A5B7IHU6</accession>
<protein>
    <submittedName>
        <fullName evidence="2">Uncharacterized protein</fullName>
    </submittedName>
</protein>
<proteinExistence type="predicted"/>
<gene>
    <name evidence="2" type="ORF">E2C01_074956</name>
</gene>
<dbReference type="EMBL" id="VSRR010053839">
    <property type="protein sequence ID" value="MPC80378.1"/>
    <property type="molecule type" value="Genomic_DNA"/>
</dbReference>
<name>A0A5B7IHU6_PORTR</name>
<sequence length="76" mass="8697">MHFSPARQQKGKQAGEGEGDDDDYDYDDPFLDDGSSDDYAPTDESSDSAPEPSQDMDEEDTRRMMKEAKKFVKKRR</sequence>